<dbReference type="OrthoDB" id="5418659at2759"/>
<sequence>KTFGDSSTRNMIEYLAEDYGITRENQEGLKSQVGSRIEEAFGRTSQARIIQFNKKIFKQLLVRWIIISNISFRQVEISAFRVLLAYLCACVSFYFNISEFTFENLPKSGSTIRSWIMEYFINTQRIIKHSLSEARIVHFTF</sequence>
<proteinExistence type="predicted"/>
<evidence type="ECO:0000313" key="1">
    <source>
        <dbReference type="EMBL" id="RPA91745.1"/>
    </source>
</evidence>
<dbReference type="STRING" id="1336337.A0A3N4J0U0"/>
<keyword evidence="2" id="KW-1185">Reference proteome</keyword>
<accession>A0A3N4J0U0</accession>
<organism evidence="1 2">
    <name type="scientific">Choiromyces venosus 120613-1</name>
    <dbReference type="NCBI Taxonomy" id="1336337"/>
    <lineage>
        <taxon>Eukaryota</taxon>
        <taxon>Fungi</taxon>
        <taxon>Dikarya</taxon>
        <taxon>Ascomycota</taxon>
        <taxon>Pezizomycotina</taxon>
        <taxon>Pezizomycetes</taxon>
        <taxon>Pezizales</taxon>
        <taxon>Tuberaceae</taxon>
        <taxon>Choiromyces</taxon>
    </lineage>
</organism>
<feature type="non-terminal residue" evidence="1">
    <location>
        <position position="1"/>
    </location>
</feature>
<feature type="non-terminal residue" evidence="1">
    <location>
        <position position="141"/>
    </location>
</feature>
<dbReference type="AlphaFoldDB" id="A0A3N4J0U0"/>
<gene>
    <name evidence="1" type="ORF">L873DRAFT_1626539</name>
</gene>
<dbReference type="EMBL" id="ML120489">
    <property type="protein sequence ID" value="RPA91745.1"/>
    <property type="molecule type" value="Genomic_DNA"/>
</dbReference>
<dbReference type="Proteomes" id="UP000276215">
    <property type="component" value="Unassembled WGS sequence"/>
</dbReference>
<name>A0A3N4J0U0_9PEZI</name>
<evidence type="ECO:0000313" key="2">
    <source>
        <dbReference type="Proteomes" id="UP000276215"/>
    </source>
</evidence>
<reference evidence="1 2" key="1">
    <citation type="journal article" date="2018" name="Nat. Ecol. Evol.">
        <title>Pezizomycetes genomes reveal the molecular basis of ectomycorrhizal truffle lifestyle.</title>
        <authorList>
            <person name="Murat C."/>
            <person name="Payen T."/>
            <person name="Noel B."/>
            <person name="Kuo A."/>
            <person name="Morin E."/>
            <person name="Chen J."/>
            <person name="Kohler A."/>
            <person name="Krizsan K."/>
            <person name="Balestrini R."/>
            <person name="Da Silva C."/>
            <person name="Montanini B."/>
            <person name="Hainaut M."/>
            <person name="Levati E."/>
            <person name="Barry K.W."/>
            <person name="Belfiori B."/>
            <person name="Cichocki N."/>
            <person name="Clum A."/>
            <person name="Dockter R.B."/>
            <person name="Fauchery L."/>
            <person name="Guy J."/>
            <person name="Iotti M."/>
            <person name="Le Tacon F."/>
            <person name="Lindquist E.A."/>
            <person name="Lipzen A."/>
            <person name="Malagnac F."/>
            <person name="Mello A."/>
            <person name="Molinier V."/>
            <person name="Miyauchi S."/>
            <person name="Poulain J."/>
            <person name="Riccioni C."/>
            <person name="Rubini A."/>
            <person name="Sitrit Y."/>
            <person name="Splivallo R."/>
            <person name="Traeger S."/>
            <person name="Wang M."/>
            <person name="Zifcakova L."/>
            <person name="Wipf D."/>
            <person name="Zambonelli A."/>
            <person name="Paolocci F."/>
            <person name="Nowrousian M."/>
            <person name="Ottonello S."/>
            <person name="Baldrian P."/>
            <person name="Spatafora J.W."/>
            <person name="Henrissat B."/>
            <person name="Nagy L.G."/>
            <person name="Aury J.M."/>
            <person name="Wincker P."/>
            <person name="Grigoriev I.V."/>
            <person name="Bonfante P."/>
            <person name="Martin F.M."/>
        </authorList>
    </citation>
    <scope>NUCLEOTIDE SEQUENCE [LARGE SCALE GENOMIC DNA]</scope>
    <source>
        <strain evidence="1 2">120613-1</strain>
    </source>
</reference>
<protein>
    <submittedName>
        <fullName evidence="1">Uncharacterized protein</fullName>
    </submittedName>
</protein>